<keyword evidence="2" id="KW-1185">Reference proteome</keyword>
<evidence type="ECO:0000313" key="2">
    <source>
        <dbReference type="Proteomes" id="UP001482620"/>
    </source>
</evidence>
<dbReference type="EMBL" id="JAHRIQ010046883">
    <property type="protein sequence ID" value="MEQ2236022.1"/>
    <property type="molecule type" value="Genomic_DNA"/>
</dbReference>
<name>A0ABV0TUM4_9TELE</name>
<gene>
    <name evidence="1" type="ORF">ILYODFUR_008163</name>
</gene>
<sequence length="151" mass="16371">MEAVEIPDEGFVHDESCRNPGPLLRTIALPVHQIRYATSLPSGPDDALDSVDWAISKKPGGALASFGSEILTYLLVLLTSGIRTPGGEDPQTKTKPSKPLDQASCWQSVRIGSPASHVTWTHQSLSLVSHINSEHSRYLPEALVTPVFVLY</sequence>
<evidence type="ECO:0000313" key="1">
    <source>
        <dbReference type="EMBL" id="MEQ2236022.1"/>
    </source>
</evidence>
<accession>A0ABV0TUM4</accession>
<dbReference type="Proteomes" id="UP001482620">
    <property type="component" value="Unassembled WGS sequence"/>
</dbReference>
<organism evidence="1 2">
    <name type="scientific">Ilyodon furcidens</name>
    <name type="common">goldbreast splitfin</name>
    <dbReference type="NCBI Taxonomy" id="33524"/>
    <lineage>
        <taxon>Eukaryota</taxon>
        <taxon>Metazoa</taxon>
        <taxon>Chordata</taxon>
        <taxon>Craniata</taxon>
        <taxon>Vertebrata</taxon>
        <taxon>Euteleostomi</taxon>
        <taxon>Actinopterygii</taxon>
        <taxon>Neopterygii</taxon>
        <taxon>Teleostei</taxon>
        <taxon>Neoteleostei</taxon>
        <taxon>Acanthomorphata</taxon>
        <taxon>Ovalentaria</taxon>
        <taxon>Atherinomorphae</taxon>
        <taxon>Cyprinodontiformes</taxon>
        <taxon>Goodeidae</taxon>
        <taxon>Ilyodon</taxon>
    </lineage>
</organism>
<protein>
    <submittedName>
        <fullName evidence="1">Uncharacterized protein</fullName>
    </submittedName>
</protein>
<proteinExistence type="predicted"/>
<comment type="caution">
    <text evidence="1">The sequence shown here is derived from an EMBL/GenBank/DDBJ whole genome shotgun (WGS) entry which is preliminary data.</text>
</comment>
<reference evidence="1 2" key="1">
    <citation type="submission" date="2021-06" db="EMBL/GenBank/DDBJ databases">
        <authorList>
            <person name="Palmer J.M."/>
        </authorList>
    </citation>
    <scope>NUCLEOTIDE SEQUENCE [LARGE SCALE GENOMIC DNA]</scope>
    <source>
        <strain evidence="2">if_2019</strain>
        <tissue evidence="1">Muscle</tissue>
    </source>
</reference>